<dbReference type="RefSeq" id="WP_035668115.1">
    <property type="nucleotide sequence ID" value="NZ_CP017688.1"/>
</dbReference>
<accession>A0A1B9E3U6</accession>
<comment type="caution">
    <text evidence="6">The sequence shown here is derived from an EMBL/GenBank/DDBJ whole genome shotgun (WGS) entry which is preliminary data.</text>
</comment>
<sequence>MKQSEIKDLSAAELQEKLSQTKKAYADLKMAHAISPIENPLQIRSVRRTVARLATELTKRELQ</sequence>
<evidence type="ECO:0000256" key="3">
    <source>
        <dbReference type="ARBA" id="ARBA00023274"/>
    </source>
</evidence>
<dbReference type="GO" id="GO:0003735">
    <property type="term" value="F:structural constituent of ribosome"/>
    <property type="evidence" value="ECO:0007669"/>
    <property type="project" value="InterPro"/>
</dbReference>
<name>A0A1B9E3U6_9FLAO</name>
<evidence type="ECO:0000256" key="4">
    <source>
        <dbReference type="ARBA" id="ARBA00035204"/>
    </source>
</evidence>
<dbReference type="CDD" id="cd00427">
    <property type="entry name" value="Ribosomal_L29_HIP"/>
    <property type="match status" value="1"/>
</dbReference>
<dbReference type="GO" id="GO:1990904">
    <property type="term" value="C:ribonucleoprotein complex"/>
    <property type="evidence" value="ECO:0007669"/>
    <property type="project" value="UniProtKB-KW"/>
</dbReference>
<gene>
    <name evidence="5" type="primary">rpmC</name>
    <name evidence="6" type="ORF">LPBF_06645</name>
</gene>
<dbReference type="AlphaFoldDB" id="A0A1B9E3U6"/>
<comment type="similarity">
    <text evidence="1 5">Belongs to the universal ribosomal protein uL29 family.</text>
</comment>
<dbReference type="Pfam" id="PF00831">
    <property type="entry name" value="Ribosomal_L29"/>
    <property type="match status" value="1"/>
</dbReference>
<keyword evidence="7" id="KW-1185">Reference proteome</keyword>
<dbReference type="HAMAP" id="MF_00374">
    <property type="entry name" value="Ribosomal_uL29"/>
    <property type="match status" value="1"/>
</dbReference>
<dbReference type="Proteomes" id="UP000093510">
    <property type="component" value="Unassembled WGS sequence"/>
</dbReference>
<evidence type="ECO:0000313" key="7">
    <source>
        <dbReference type="Proteomes" id="UP000093510"/>
    </source>
</evidence>
<dbReference type="NCBIfam" id="TIGR00012">
    <property type="entry name" value="L29"/>
    <property type="match status" value="1"/>
</dbReference>
<reference evidence="6 7" key="1">
    <citation type="submission" date="2016-03" db="EMBL/GenBank/DDBJ databases">
        <authorList>
            <person name="Ploux O."/>
        </authorList>
    </citation>
    <scope>NUCLEOTIDE SEQUENCE [LARGE SCALE GENOMIC DNA]</scope>
    <source>
        <strain evidence="6 7">LPB0076</strain>
    </source>
</reference>
<evidence type="ECO:0000313" key="6">
    <source>
        <dbReference type="EMBL" id="OCB76605.1"/>
    </source>
</evidence>
<dbReference type="InterPro" id="IPR001854">
    <property type="entry name" value="Ribosomal_uL29"/>
</dbReference>
<dbReference type="SUPFAM" id="SSF46561">
    <property type="entry name" value="Ribosomal protein L29 (L29p)"/>
    <property type="match status" value="1"/>
</dbReference>
<keyword evidence="3 5" id="KW-0687">Ribonucleoprotein</keyword>
<dbReference type="Gene3D" id="1.10.287.310">
    <property type="match status" value="1"/>
</dbReference>
<keyword evidence="2 5" id="KW-0689">Ribosomal protein</keyword>
<dbReference type="EMBL" id="LVEP01000022">
    <property type="protein sequence ID" value="OCB76605.1"/>
    <property type="molecule type" value="Genomic_DNA"/>
</dbReference>
<evidence type="ECO:0000256" key="1">
    <source>
        <dbReference type="ARBA" id="ARBA00009254"/>
    </source>
</evidence>
<dbReference type="PROSITE" id="PS00579">
    <property type="entry name" value="RIBOSOMAL_L29"/>
    <property type="match status" value="1"/>
</dbReference>
<protein>
    <recommendedName>
        <fullName evidence="4 5">Large ribosomal subunit protein uL29</fullName>
    </recommendedName>
</protein>
<evidence type="ECO:0000256" key="5">
    <source>
        <dbReference type="HAMAP-Rule" id="MF_00374"/>
    </source>
</evidence>
<dbReference type="GO" id="GO:0006412">
    <property type="term" value="P:translation"/>
    <property type="evidence" value="ECO:0007669"/>
    <property type="project" value="UniProtKB-UniRule"/>
</dbReference>
<dbReference type="OrthoDB" id="5296761at2"/>
<dbReference type="STRING" id="1763534.GCA_001831475_01040"/>
<dbReference type="InterPro" id="IPR018254">
    <property type="entry name" value="Ribosomal_uL29_CS"/>
</dbReference>
<organism evidence="6 7">
    <name type="scientific">Flavobacterium crassostreae</name>
    <dbReference type="NCBI Taxonomy" id="1763534"/>
    <lineage>
        <taxon>Bacteria</taxon>
        <taxon>Pseudomonadati</taxon>
        <taxon>Bacteroidota</taxon>
        <taxon>Flavobacteriia</taxon>
        <taxon>Flavobacteriales</taxon>
        <taxon>Flavobacteriaceae</taxon>
        <taxon>Flavobacterium</taxon>
    </lineage>
</organism>
<proteinExistence type="inferred from homology"/>
<evidence type="ECO:0000256" key="2">
    <source>
        <dbReference type="ARBA" id="ARBA00022980"/>
    </source>
</evidence>
<dbReference type="GO" id="GO:0005840">
    <property type="term" value="C:ribosome"/>
    <property type="evidence" value="ECO:0007669"/>
    <property type="project" value="UniProtKB-KW"/>
</dbReference>
<dbReference type="InterPro" id="IPR036049">
    <property type="entry name" value="Ribosomal_uL29_sf"/>
</dbReference>